<dbReference type="PRINTS" id="PR00413">
    <property type="entry name" value="HADHALOGNASE"/>
</dbReference>
<dbReference type="NCBIfam" id="TIGR01509">
    <property type="entry name" value="HAD-SF-IA-v3"/>
    <property type="match status" value="1"/>
</dbReference>
<dbReference type="InterPro" id="IPR023214">
    <property type="entry name" value="HAD_sf"/>
</dbReference>
<dbReference type="GO" id="GO:0016787">
    <property type="term" value="F:hydrolase activity"/>
    <property type="evidence" value="ECO:0007669"/>
    <property type="project" value="UniProtKB-KW"/>
</dbReference>
<dbReference type="InterPro" id="IPR036412">
    <property type="entry name" value="HAD-like_sf"/>
</dbReference>
<dbReference type="PANTHER" id="PTHR43611:SF3">
    <property type="entry name" value="FLAVIN MONONUCLEOTIDE HYDROLASE 1, CHLOROPLATIC"/>
    <property type="match status" value="1"/>
</dbReference>
<accession>A0A1M4E819</accession>
<dbReference type="PANTHER" id="PTHR43611">
    <property type="entry name" value="ALPHA-D-GLUCOSE 1-PHOSPHATE PHOSPHATASE"/>
    <property type="match status" value="1"/>
</dbReference>
<dbReference type="AlphaFoldDB" id="A0A1M4E819"/>
<dbReference type="Gene3D" id="3.40.50.1000">
    <property type="entry name" value="HAD superfamily/HAD-like"/>
    <property type="match status" value="1"/>
</dbReference>
<reference evidence="1" key="1">
    <citation type="submission" date="2016-04" db="EMBL/GenBank/DDBJ databases">
        <authorList>
            <person name="Evans L.H."/>
            <person name="Alamgir A."/>
            <person name="Owens N."/>
            <person name="Weber N.D."/>
            <person name="Virtaneva K."/>
            <person name="Barbian K."/>
            <person name="Babar A."/>
            <person name="Rosenke K."/>
        </authorList>
    </citation>
    <scope>NUCLEOTIDE SEQUENCE</scope>
    <source>
        <strain evidence="1">Nono1</strain>
    </source>
</reference>
<name>A0A1M4E819_9ACTN</name>
<gene>
    <name evidence="1" type="ORF">BN4615_P4471</name>
</gene>
<proteinExistence type="predicted"/>
<organism evidence="1">
    <name type="scientific">Nonomuraea gerenzanensis</name>
    <dbReference type="NCBI Taxonomy" id="93944"/>
    <lineage>
        <taxon>Bacteria</taxon>
        <taxon>Bacillati</taxon>
        <taxon>Actinomycetota</taxon>
        <taxon>Actinomycetes</taxon>
        <taxon>Streptosporangiales</taxon>
        <taxon>Streptosporangiaceae</taxon>
        <taxon>Nonomuraea</taxon>
    </lineage>
</organism>
<evidence type="ECO:0000313" key="1">
    <source>
        <dbReference type="EMBL" id="SBO94955.1"/>
    </source>
</evidence>
<protein>
    <submittedName>
        <fullName evidence="1">Hydrolase, haloacid dehalogenase-like family</fullName>
    </submittedName>
</protein>
<dbReference type="CDD" id="cd02603">
    <property type="entry name" value="HAD_sEH-N_like"/>
    <property type="match status" value="1"/>
</dbReference>
<dbReference type="InterPro" id="IPR006439">
    <property type="entry name" value="HAD-SF_hydro_IA"/>
</dbReference>
<dbReference type="Pfam" id="PF00702">
    <property type="entry name" value="Hydrolase"/>
    <property type="match status" value="1"/>
</dbReference>
<keyword evidence="1" id="KW-0378">Hydrolase</keyword>
<dbReference type="EMBL" id="LT559118">
    <property type="protein sequence ID" value="SBO94955.1"/>
    <property type="molecule type" value="Genomic_DNA"/>
</dbReference>
<sequence length="200" mass="21662">MFDYGGVLSLPQPESDAEAMALAVGAEPEEFKRGYWEHRLEFDRAALTPHAYWSAVLGRPAAQREVARLVAMDVASWAYPNHGTVTLLGELIEAGRDVALLSNAPVCVGDGLDELPWISAIGHRFYSGRMGLVKPDREIYDELARGLGADPAEIVFIDDRPENVEGAERAGMTGVRFTDAAALRTALPGLPSAEDFTIGH</sequence>
<dbReference type="SUPFAM" id="SSF56784">
    <property type="entry name" value="HAD-like"/>
    <property type="match status" value="1"/>
</dbReference>